<comment type="subcellular location">
    <subcellularLocation>
        <location evidence="1">Membrane</location>
    </subcellularLocation>
</comment>
<dbReference type="Gene3D" id="3.40.710.10">
    <property type="entry name" value="DD-peptidase/beta-lactamase superfamily"/>
    <property type="match status" value="1"/>
</dbReference>
<dbReference type="Gene3D" id="3.90.1310.10">
    <property type="entry name" value="Penicillin-binding protein 2a (Domain 2)"/>
    <property type="match status" value="1"/>
</dbReference>
<proteinExistence type="inferred from homology"/>
<protein>
    <submittedName>
        <fullName evidence="7">Penicillin-binding protein, transpeptidase domain protein</fullName>
        <ecNumber evidence="7">2.3.2.-</ecNumber>
    </submittedName>
</protein>
<feature type="domain" description="PASTA" evidence="6">
    <location>
        <begin position="631"/>
        <end position="695"/>
    </location>
</feature>
<evidence type="ECO:0000256" key="1">
    <source>
        <dbReference type="ARBA" id="ARBA00004370"/>
    </source>
</evidence>
<dbReference type="Pfam" id="PF03717">
    <property type="entry name" value="PBP_dimer"/>
    <property type="match status" value="1"/>
</dbReference>
<evidence type="ECO:0000256" key="2">
    <source>
        <dbReference type="ARBA" id="ARBA00007171"/>
    </source>
</evidence>
<dbReference type="InterPro" id="IPR005543">
    <property type="entry name" value="PASTA_dom"/>
</dbReference>
<feature type="domain" description="PASTA" evidence="6">
    <location>
        <begin position="696"/>
        <end position="752"/>
    </location>
</feature>
<keyword evidence="7" id="KW-0012">Acyltransferase</keyword>
<evidence type="ECO:0000256" key="3">
    <source>
        <dbReference type="ARBA" id="ARBA00023136"/>
    </source>
</evidence>
<dbReference type="Gene3D" id="3.30.450.330">
    <property type="match status" value="1"/>
</dbReference>
<dbReference type="PROSITE" id="PS51178">
    <property type="entry name" value="PASTA"/>
    <property type="match status" value="2"/>
</dbReference>
<dbReference type="GO" id="GO:0016746">
    <property type="term" value="F:acyltransferase activity"/>
    <property type="evidence" value="ECO:0007669"/>
    <property type="project" value="UniProtKB-KW"/>
</dbReference>
<dbReference type="PANTHER" id="PTHR30627:SF1">
    <property type="entry name" value="PEPTIDOGLYCAN D,D-TRANSPEPTIDASE FTSI"/>
    <property type="match status" value="1"/>
</dbReference>
<dbReference type="GO" id="GO:0005886">
    <property type="term" value="C:plasma membrane"/>
    <property type="evidence" value="ECO:0007669"/>
    <property type="project" value="TreeGrafter"/>
</dbReference>
<comment type="similarity">
    <text evidence="2">Belongs to the transpeptidase family.</text>
</comment>
<sequence>MKRRKNKTTRGSFKGDIRTVFNRRIFFLLSFLVLFFILLVFRLFYIQIFKSEDLTKQALNQLTKKESINSNRGLIYDANKKILALNVSKSKIYYDSNNIKPDKGMQKGKKESEEAYKKRMDDFAAIRQKKLEDDARYFSNILNLDERETLVKISQNKRVTLAKDVDRKIALEIREQKNKCVSFDDYIKRFYPFGKSMSHVLGFLDNENYGIYGLERQFDDELVGIKGKSIKIKDEQLKQIPMTDEKQYAPQDGLDLVSTIDVNIQGFADKAAEESKLKTEAERVTVIVQNTKTGEILAMVDKDDYDPNYPRLPINEKQEKDFKNLSEEELLKAWSDNWKNSSIESQYEPGSTFKLITAASALEEDTTNLQKTYTCPGVLTDMKGVRITCTSSRRGSKTLAEAMAESCNISLVKIGRELGAEKFLKFIRSFGFGERTGIDLRGEVKGTIPASANQISKVAISTISYGHGIAVTPIQLINAVSAIGNGGYLNKPLIVKELVDKEGNVIEKFKKTTYRRVISEETSKTMRELMRGVVEEGTGKYAAVPGYKVGGKTGTAYIASSKGGYEDEYYSSFIGLAPIKDPVITVLVVVKKPVGNFYGATVAAPVAKEVMQETLEYLKIPKTEKIDKVDNKEQVVVPDVTGRLVMDAGKIIVNSNLKFSSDKSKVTENSVVVSQRPAAGEMVPQGSIVDITVNENTEKMVPMLIGKSKEDAEKVLSELGIKYKIEGEGYITSQSIKAKTIVTDEVIVLTTDRDFDKVEESVINNDKNNKNEDKNKN</sequence>
<dbReference type="PANTHER" id="PTHR30627">
    <property type="entry name" value="PEPTIDOGLYCAN D,D-TRANSPEPTIDASE"/>
    <property type="match status" value="1"/>
</dbReference>
<evidence type="ECO:0000259" key="6">
    <source>
        <dbReference type="PROSITE" id="PS51178"/>
    </source>
</evidence>
<feature type="transmembrane region" description="Helical" evidence="5">
    <location>
        <begin position="21"/>
        <end position="45"/>
    </location>
</feature>
<dbReference type="CDD" id="cd06575">
    <property type="entry name" value="PASTA_Pbp2x-like_2"/>
    <property type="match status" value="1"/>
</dbReference>
<evidence type="ECO:0000256" key="5">
    <source>
        <dbReference type="SAM" id="Phobius"/>
    </source>
</evidence>
<dbReference type="STRING" id="862517.HMPREF9225_1216"/>
<keyword evidence="5" id="KW-1133">Transmembrane helix</keyword>
<gene>
    <name evidence="7" type="primary">pbpB</name>
    <name evidence="7" type="ORF">HMPREF9225_1216</name>
</gene>
<dbReference type="SUPFAM" id="SSF56601">
    <property type="entry name" value="beta-lactamase/transpeptidase-like"/>
    <property type="match status" value="1"/>
</dbReference>
<evidence type="ECO:0000256" key="4">
    <source>
        <dbReference type="SAM" id="MobiDB-lite"/>
    </source>
</evidence>
<organism evidence="7 8">
    <name type="scientific">Peptoniphilus duerdenii ATCC BAA-1640</name>
    <dbReference type="NCBI Taxonomy" id="862517"/>
    <lineage>
        <taxon>Bacteria</taxon>
        <taxon>Bacillati</taxon>
        <taxon>Bacillota</taxon>
        <taxon>Tissierellia</taxon>
        <taxon>Tissierellales</taxon>
        <taxon>Peptoniphilaceae</taxon>
        <taxon>Peptoniphilus</taxon>
    </lineage>
</organism>
<name>E0NM27_9FIRM</name>
<dbReference type="InterPro" id="IPR005311">
    <property type="entry name" value="PBP_dimer"/>
</dbReference>
<comment type="caution">
    <text evidence="7">The sequence shown here is derived from an EMBL/GenBank/DDBJ whole genome shotgun (WGS) entry which is preliminary data.</text>
</comment>
<dbReference type="InterPro" id="IPR050515">
    <property type="entry name" value="Beta-lactam/transpept"/>
</dbReference>
<evidence type="ECO:0000313" key="8">
    <source>
        <dbReference type="Proteomes" id="UP000003280"/>
    </source>
</evidence>
<dbReference type="SUPFAM" id="SSF56519">
    <property type="entry name" value="Penicillin binding protein dimerisation domain"/>
    <property type="match status" value="1"/>
</dbReference>
<evidence type="ECO:0000313" key="7">
    <source>
        <dbReference type="EMBL" id="EFM25082.1"/>
    </source>
</evidence>
<dbReference type="HOGENOM" id="CLU_009289_6_0_9"/>
<accession>E0NM27</accession>
<dbReference type="EC" id="2.3.2.-" evidence="7"/>
<reference evidence="7 8" key="1">
    <citation type="submission" date="2010-07" db="EMBL/GenBank/DDBJ databases">
        <authorList>
            <person name="Muzny D."/>
            <person name="Qin X."/>
            <person name="Deng J."/>
            <person name="Jiang H."/>
            <person name="Liu Y."/>
            <person name="Qu J."/>
            <person name="Song X.-Z."/>
            <person name="Zhang L."/>
            <person name="Thornton R."/>
            <person name="Coyle M."/>
            <person name="Francisco L."/>
            <person name="Jackson L."/>
            <person name="Javaid M."/>
            <person name="Korchina V."/>
            <person name="Kovar C."/>
            <person name="Mata R."/>
            <person name="Mathew T."/>
            <person name="Ngo R."/>
            <person name="Nguyen L."/>
            <person name="Nguyen N."/>
            <person name="Okwuonu G."/>
            <person name="Ongeri F."/>
            <person name="Pham C."/>
            <person name="Simmons D."/>
            <person name="Wilczek-Boney K."/>
            <person name="Hale W."/>
            <person name="Jakkamsetti A."/>
            <person name="Pham P."/>
            <person name="Ruth R."/>
            <person name="San Lucas F."/>
            <person name="Warren J."/>
            <person name="Zhang J."/>
            <person name="Zhao Z."/>
            <person name="Zhou C."/>
            <person name="Zhu D."/>
            <person name="Lee S."/>
            <person name="Bess C."/>
            <person name="Blankenburg K."/>
            <person name="Forbes L."/>
            <person name="Fu Q."/>
            <person name="Gubbala S."/>
            <person name="Hirani K."/>
            <person name="Jayaseelan J.C."/>
            <person name="Lara F."/>
            <person name="Munidasa M."/>
            <person name="Palculict T."/>
            <person name="Patil S."/>
            <person name="Pu L.-L."/>
            <person name="Saada N."/>
            <person name="Tang L."/>
            <person name="Weissenberger G."/>
            <person name="Zhu Y."/>
            <person name="Hemphill L."/>
            <person name="Shang Y."/>
            <person name="Youmans B."/>
            <person name="Ayvaz T."/>
            <person name="Ross M."/>
            <person name="Santibanez J."/>
            <person name="Aqrawi P."/>
            <person name="Gross S."/>
            <person name="Joshi V."/>
            <person name="Fowler G."/>
            <person name="Nazareth L."/>
            <person name="Reid J."/>
            <person name="Worley K."/>
            <person name="Petrosino J."/>
            <person name="Highlander S."/>
            <person name="Gibbs R."/>
        </authorList>
    </citation>
    <scope>NUCLEOTIDE SEQUENCE [LARGE SCALE GENOMIC DNA]</scope>
    <source>
        <strain evidence="7 8">ATCC BAA-1640</strain>
    </source>
</reference>
<dbReference type="Pfam" id="PF00905">
    <property type="entry name" value="Transpeptidase"/>
    <property type="match status" value="1"/>
</dbReference>
<feature type="region of interest" description="Disordered" evidence="4">
    <location>
        <begin position="758"/>
        <end position="777"/>
    </location>
</feature>
<dbReference type="AlphaFoldDB" id="E0NM27"/>
<feature type="compositionally biased region" description="Basic and acidic residues" evidence="4">
    <location>
        <begin position="767"/>
        <end position="777"/>
    </location>
</feature>
<dbReference type="RefSeq" id="WP_008902030.1">
    <property type="nucleotide sequence ID" value="NZ_GL397071.1"/>
</dbReference>
<dbReference type="Gene3D" id="3.30.10.20">
    <property type="match status" value="1"/>
</dbReference>
<keyword evidence="7" id="KW-0808">Transferase</keyword>
<dbReference type="Pfam" id="PF03793">
    <property type="entry name" value="PASTA"/>
    <property type="match status" value="2"/>
</dbReference>
<dbReference type="Proteomes" id="UP000003280">
    <property type="component" value="Unassembled WGS sequence"/>
</dbReference>
<dbReference type="InterPro" id="IPR036138">
    <property type="entry name" value="PBP_dimer_sf"/>
</dbReference>
<dbReference type="CDD" id="cd06577">
    <property type="entry name" value="PASTA_pknB"/>
    <property type="match status" value="1"/>
</dbReference>
<dbReference type="eggNOG" id="COG0768">
    <property type="taxonomic scope" value="Bacteria"/>
</dbReference>
<dbReference type="SMART" id="SM00740">
    <property type="entry name" value="PASTA"/>
    <property type="match status" value="2"/>
</dbReference>
<dbReference type="GO" id="GO:0071555">
    <property type="term" value="P:cell wall organization"/>
    <property type="evidence" value="ECO:0007669"/>
    <property type="project" value="TreeGrafter"/>
</dbReference>
<keyword evidence="5" id="KW-0812">Transmembrane</keyword>
<dbReference type="InterPro" id="IPR012338">
    <property type="entry name" value="Beta-lactam/transpept-like"/>
</dbReference>
<dbReference type="GO" id="GO:0008658">
    <property type="term" value="F:penicillin binding"/>
    <property type="evidence" value="ECO:0007669"/>
    <property type="project" value="InterPro"/>
</dbReference>
<keyword evidence="8" id="KW-1185">Reference proteome</keyword>
<dbReference type="InterPro" id="IPR001460">
    <property type="entry name" value="PCN-bd_Tpept"/>
</dbReference>
<dbReference type="EMBL" id="AEEH01000044">
    <property type="protein sequence ID" value="EFM25082.1"/>
    <property type="molecule type" value="Genomic_DNA"/>
</dbReference>
<keyword evidence="3 5" id="KW-0472">Membrane</keyword>
<dbReference type="SUPFAM" id="SSF54184">
    <property type="entry name" value="Penicillin-binding protein 2x (pbp-2x), c-terminal domain"/>
    <property type="match status" value="1"/>
</dbReference>